<dbReference type="Gene3D" id="2.30.30.140">
    <property type="match status" value="11"/>
</dbReference>
<feature type="region of interest" description="Disordered" evidence="1">
    <location>
        <begin position="2445"/>
        <end position="2471"/>
    </location>
</feature>
<feature type="region of interest" description="Disordered" evidence="1">
    <location>
        <begin position="688"/>
        <end position="928"/>
    </location>
</feature>
<dbReference type="InParanoid" id="A0A482X194"/>
<dbReference type="EMBL" id="QKKF02019844">
    <property type="protein sequence ID" value="RZF39599.1"/>
    <property type="molecule type" value="Genomic_DNA"/>
</dbReference>
<feature type="compositionally biased region" description="Basic and acidic residues" evidence="1">
    <location>
        <begin position="800"/>
        <end position="818"/>
    </location>
</feature>
<feature type="compositionally biased region" description="Polar residues" evidence="1">
    <location>
        <begin position="2448"/>
        <end position="2466"/>
    </location>
</feature>
<gene>
    <name evidence="3" type="ORF">LSTR_LSTR001120</name>
</gene>
<feature type="domain" description="Tudor" evidence="2">
    <location>
        <begin position="979"/>
        <end position="1037"/>
    </location>
</feature>
<dbReference type="GO" id="GO:0005737">
    <property type="term" value="C:cytoplasm"/>
    <property type="evidence" value="ECO:0007669"/>
    <property type="project" value="UniProtKB-ARBA"/>
</dbReference>
<dbReference type="InterPro" id="IPR002999">
    <property type="entry name" value="Tudor"/>
</dbReference>
<feature type="domain" description="Tudor" evidence="2">
    <location>
        <begin position="1502"/>
        <end position="1560"/>
    </location>
</feature>
<dbReference type="Pfam" id="PF00567">
    <property type="entry name" value="TUDOR"/>
    <property type="match status" value="10"/>
</dbReference>
<feature type="compositionally biased region" description="Basic and acidic residues" evidence="1">
    <location>
        <begin position="735"/>
        <end position="759"/>
    </location>
</feature>
<feature type="domain" description="Tudor" evidence="2">
    <location>
        <begin position="2044"/>
        <end position="2101"/>
    </location>
</feature>
<dbReference type="Gene3D" id="2.40.50.90">
    <property type="match status" value="6"/>
</dbReference>
<feature type="domain" description="Tudor" evidence="2">
    <location>
        <begin position="1863"/>
        <end position="1922"/>
    </location>
</feature>
<keyword evidence="4" id="KW-1185">Reference proteome</keyword>
<evidence type="ECO:0000256" key="1">
    <source>
        <dbReference type="SAM" id="MobiDB-lite"/>
    </source>
</evidence>
<feature type="domain" description="Tudor" evidence="2">
    <location>
        <begin position="333"/>
        <end position="391"/>
    </location>
</feature>
<feature type="compositionally biased region" description="Gly residues" evidence="1">
    <location>
        <begin position="890"/>
        <end position="900"/>
    </location>
</feature>
<protein>
    <recommendedName>
        <fullName evidence="2">Tudor domain-containing protein</fullName>
    </recommendedName>
</protein>
<feature type="region of interest" description="Disordered" evidence="1">
    <location>
        <begin position="2485"/>
        <end position="2548"/>
    </location>
</feature>
<feature type="compositionally biased region" description="Basic and acidic residues" evidence="1">
    <location>
        <begin position="766"/>
        <end position="792"/>
    </location>
</feature>
<dbReference type="PANTHER" id="PTHR22948">
    <property type="entry name" value="TUDOR DOMAIN CONTAINING PROTEIN"/>
    <property type="match status" value="1"/>
</dbReference>
<dbReference type="SMART" id="SM00333">
    <property type="entry name" value="TUDOR"/>
    <property type="match status" value="11"/>
</dbReference>
<dbReference type="STRING" id="195883.A0A482X194"/>
<feature type="compositionally biased region" description="Basic and acidic residues" evidence="1">
    <location>
        <begin position="2504"/>
        <end position="2520"/>
    </location>
</feature>
<dbReference type="OrthoDB" id="9989103at2759"/>
<organism evidence="3 4">
    <name type="scientific">Laodelphax striatellus</name>
    <name type="common">Small brown planthopper</name>
    <name type="synonym">Delphax striatella</name>
    <dbReference type="NCBI Taxonomy" id="195883"/>
    <lineage>
        <taxon>Eukaryota</taxon>
        <taxon>Metazoa</taxon>
        <taxon>Ecdysozoa</taxon>
        <taxon>Arthropoda</taxon>
        <taxon>Hexapoda</taxon>
        <taxon>Insecta</taxon>
        <taxon>Pterygota</taxon>
        <taxon>Neoptera</taxon>
        <taxon>Paraneoptera</taxon>
        <taxon>Hemiptera</taxon>
        <taxon>Auchenorrhyncha</taxon>
        <taxon>Fulgoroidea</taxon>
        <taxon>Delphacidae</taxon>
        <taxon>Criomorphinae</taxon>
        <taxon>Laodelphax</taxon>
    </lineage>
</organism>
<feature type="compositionally biased region" description="Basic and acidic residues" evidence="1">
    <location>
        <begin position="909"/>
        <end position="919"/>
    </location>
</feature>
<comment type="caution">
    <text evidence="3">The sequence shown here is derived from an EMBL/GenBank/DDBJ whole genome shotgun (WGS) entry which is preliminary data.</text>
</comment>
<dbReference type="PANTHER" id="PTHR22948:SF29">
    <property type="entry name" value="FI02030P-RELATED"/>
    <property type="match status" value="1"/>
</dbReference>
<evidence type="ECO:0000313" key="3">
    <source>
        <dbReference type="EMBL" id="RZF39599.1"/>
    </source>
</evidence>
<evidence type="ECO:0000313" key="4">
    <source>
        <dbReference type="Proteomes" id="UP000291343"/>
    </source>
</evidence>
<feature type="domain" description="Tudor" evidence="2">
    <location>
        <begin position="1185"/>
        <end position="1239"/>
    </location>
</feature>
<feature type="domain" description="Tudor" evidence="2">
    <location>
        <begin position="528"/>
        <end position="585"/>
    </location>
</feature>
<dbReference type="InterPro" id="IPR050621">
    <property type="entry name" value="Tudor_domain_containing"/>
</dbReference>
<feature type="domain" description="Tudor" evidence="2">
    <location>
        <begin position="56"/>
        <end position="115"/>
    </location>
</feature>
<feature type="compositionally biased region" description="Basic and acidic residues" evidence="1">
    <location>
        <begin position="712"/>
        <end position="722"/>
    </location>
</feature>
<feature type="compositionally biased region" description="Basic and acidic residues" evidence="1">
    <location>
        <begin position="2538"/>
        <end position="2548"/>
    </location>
</feature>
<proteinExistence type="predicted"/>
<dbReference type="SMR" id="A0A482X194"/>
<dbReference type="FunCoup" id="A0A482X194">
    <property type="interactions" value="214"/>
</dbReference>
<dbReference type="FunFam" id="2.30.30.140:FF:000018">
    <property type="entry name" value="Serine/threonine-protein kinase 31"/>
    <property type="match status" value="3"/>
</dbReference>
<reference evidence="3 4" key="1">
    <citation type="journal article" date="2017" name="Gigascience">
        <title>Genome sequence of the small brown planthopper, Laodelphax striatellus.</title>
        <authorList>
            <person name="Zhu J."/>
            <person name="Jiang F."/>
            <person name="Wang X."/>
            <person name="Yang P."/>
            <person name="Bao Y."/>
            <person name="Zhao W."/>
            <person name="Wang W."/>
            <person name="Lu H."/>
            <person name="Wang Q."/>
            <person name="Cui N."/>
            <person name="Li J."/>
            <person name="Chen X."/>
            <person name="Luo L."/>
            <person name="Yu J."/>
            <person name="Kang L."/>
            <person name="Cui F."/>
        </authorList>
    </citation>
    <scope>NUCLEOTIDE SEQUENCE [LARGE SCALE GENOMIC DNA]</scope>
    <source>
        <strain evidence="3">Lst14</strain>
    </source>
</reference>
<dbReference type="Proteomes" id="UP000291343">
    <property type="component" value="Unassembled WGS sequence"/>
</dbReference>
<feature type="domain" description="Tudor" evidence="2">
    <location>
        <begin position="2221"/>
        <end position="2279"/>
    </location>
</feature>
<feature type="compositionally biased region" description="Acidic residues" evidence="1">
    <location>
        <begin position="2493"/>
        <end position="2503"/>
    </location>
</feature>
<evidence type="ECO:0000259" key="2">
    <source>
        <dbReference type="PROSITE" id="PS50304"/>
    </source>
</evidence>
<dbReference type="SUPFAM" id="SSF63748">
    <property type="entry name" value="Tudor/PWWP/MBT"/>
    <property type="match status" value="11"/>
</dbReference>
<dbReference type="InterPro" id="IPR035437">
    <property type="entry name" value="SNase_OB-fold_sf"/>
</dbReference>
<name>A0A482X194_LAOST</name>
<sequence length="2575" mass="287375">MKSIEYFITHAEKKGAVLKIFGQCDTNTVLFVEQNIETLKESFENGKIGLVHSVSQLIPNLVCVARSRGSKFLRAKILHVDPNRLTVRVNFIDYGYTEDVVAGDIRLLDSDVVLNLVRLDPLASEFFLAHARPHGGQWSDELINYVKQMLMSVPRKFSVLADVNNKKFISIDYDGEDFTKYLIRIGYVQHVPLETQIIQFQAEDDISSVKFNAPPPMPISMIPQKPHPMNQQRPVYGMPSQPLPRSMLPHSGPLLRMAPPQVRLPNQQYPVFPGPSARFTCDLIPENSEHSVYISHVDGPHLFTVQLKIIAENQLLKMMKRLNALQATPVSGPITPGLLCLGRFTGDNTFYRAVVVDVDDDKCKVFYADFGNTELLPCSEIFQIPDDFQNMKLMAHRFALANSKSMNFSPEFDRLFKDYVKEKAFTMKVTPSEERAVTKQYCELYYHGRNIKDIINEIIEKNRATPVVYAKATLPARGSTVRVFVSHVEAVTKVFVQLIDEQDTLTKLMSEIAEHCSDRSLTTFKANQLKPGMPVCAYYIDGQWYRAQILNVNDEEAKVLFVDYGNIDSVSISLLRYISPDLVRDVEAQAIECCLAGYETSEPNDALNTSLYNLIIEKSMAMKVYGILIDDVLIVEFFDDDNTKISSFLAPSMLPSYTRSQVPAAAAAAAPPVQPVAVPVDEWNEKKEETVYEEPPPVRMPKGRIGSGSFNDRGDFDSDKSRSFNSDNQKFNRRSNQDDDFGSKRGGGRFDKQREDDFGGRGGGGRFDKPRDEDFGGRGGDGWRQKKDRDDFGSGGGNWRNKDGGDDFGKKSFGRSDSEQSGGDWGGDKRSGGGFQSKGSWRSKDGDSNDNESSWRSKDKFDRQDSRGGNKWDRDSSKSDNFKSQKFDNFGGGSRYGGDGDSNSGYKGGKRDFGDKGSWRSDSSSYSKPAVGDRELVEVVYSVSPVDFYVQSTKQSTELTALMEKIAEQYVTGGTVLSSVNEGDYCIAQYKEDEVWYRARVMTSSFGNIAVQFIDYGNSEEVTADQVKEITSELCSLPAQAVKCYLLGASSESGTEWSDEKLTEFSLATEGKTLEAHILAKDFNVDSFKVVLRDLSNPDEEIVINYQFGAADEVLNSITPPAPGEVISFSPFPIELGSTVEIQITWLVSPHQFYVQPLFCNAEFRQMMEHLNRNVKSFTLLGEYEQSVGKSVVTYFKEDKAIYRAVIKESGKVLFVDYGNDGQMDKSHTWAVEPEYAQMPSQAIECTLAGVRPHEEAGAWPAPKTTKLESFFEADAYQCTFHSMTEDGKVVVRLELNGVSVADQLVENRLASKADKEKIVPGTICLVKTEETGYQRAWVWSNSDEASLTVELIDQGGFINIGLDQVYDLADLVAMEPGFAFECSFKAKEDAELDNMKENLENKSVILCVKSSEIPNRLSATVYDTNGNAVSDLIDGEKEKIDVICPLAILQKQQKMVISHAEKGAIYLQRKEHESAITDLITKLYDHYEAEGEVAKSGSDTAWTTGMMCAAKSAADDQWYRAQIVNIEDDLVNVCFSDYGNSELIASERIAVLDESFLADNIYAVKVTLPVQWSVEEGSLLEHFAEKIFDTTFLKVNDSWLVNMIDEEGVELIEKIKELELGTEMEDSPFKKIEVSSRISGFKEGGTFKVCRNHVLSPSQFWVVLSDDFEKTESLQDRLQSLAEHMRPITKNSLQAQKSKVAAKFADEIWYRASYNFEADTVFSVDYGNTEPCTGKLKELPEDLIEPDGFAVECALNIQPVKDLDWDSETKSLFDSLIPDDELILNVLKNNGTNIVVDLIVQNESLSKTLISKELAIEVPITAYISHINSPSDFYIQEEDNQLDKISESLIIAEEFVSIEDIESKKEGIFAAQFSCDGLWYRAKYIEKIEDGGVKVLFVDYGNMDDAHQFRELPEELVTLPFSAKHCSLLLKDSFANWTEVVNAKDRFEELSGGGSTAFTVQIVAEGDPCIVNLLLDGISVSDMLTSVTNQETQQEDEELTLRTKAIVSHINSPSDFYVQFENSALESVSSQLMNADKWNVIENVEENSLVAALFEDSVWYRAQVLSKIDDVVTVMFIDYGNVAPALEVRELPEDLKEITALAEHCRLKLPSGVLEWSQQSIDQFSEMLGYGSVPVEINFLTSDDVPKTVQLTVNDEDVGKHIAKFCESKEKVECSEKGQNIVVCHINSPKDFYVHLDLEAVDEMASNLLTGKTDEACDSENMVGSVVAACFKDDEQWYRAKVISKVEDGYKVKFIDYGNTAVSDEFQQLSSDLVGVPALAKWCCLNSVKTFSPEATDKFRDLAMDGVQEFEMIVIEEDTEPIKVDLIFNGEQLNKILPSVEIVEDNIESNIESGEFIKATTENSTSDEIVNDVENPTVPEETSTLEETVHDIENPIESGEFIKAATENSTSDEIVKNDVENPTVSEETVNAEETSKLEVTVCDIENPTDSGESNKASEENSTSDEIVNGIENPIESKESIEVAKGNSTSDEIVNDIENPTESEESKKVEKNPTLDETVHGIENPTDSTDVVQNGKPMKGEESKKEMCYAKTPISDKIVPGAISSGKLENDDEVD</sequence>
<feature type="compositionally biased region" description="Basic and acidic residues" evidence="1">
    <location>
        <begin position="842"/>
        <end position="886"/>
    </location>
</feature>
<accession>A0A482X194</accession>
<dbReference type="PROSITE" id="PS50304">
    <property type="entry name" value="TUDOR"/>
    <property type="match status" value="9"/>
</dbReference>